<keyword evidence="3" id="KW-0472">Membrane</keyword>
<dbReference type="Pfam" id="PF07690">
    <property type="entry name" value="MFS_1"/>
    <property type="match status" value="1"/>
</dbReference>
<dbReference type="KEGG" id="lak:106166664"/>
<comment type="subcellular location">
    <subcellularLocation>
        <location evidence="1">Membrane</location>
        <topology evidence="1">Multi-pass membrane protein</topology>
    </subcellularLocation>
</comment>
<reference evidence="6 7" key="1">
    <citation type="submission" date="2025-04" db="UniProtKB">
        <authorList>
            <consortium name="RefSeq"/>
        </authorList>
    </citation>
    <scope>IDENTIFICATION</scope>
    <source>
        <tissue evidence="6 7">Gonads</tissue>
    </source>
</reference>
<evidence type="ECO:0000256" key="2">
    <source>
        <dbReference type="SAM" id="MobiDB-lite"/>
    </source>
</evidence>
<dbReference type="InterPro" id="IPR020846">
    <property type="entry name" value="MFS_dom"/>
</dbReference>
<feature type="transmembrane region" description="Helical" evidence="3">
    <location>
        <begin position="337"/>
        <end position="362"/>
    </location>
</feature>
<gene>
    <name evidence="6 7 8" type="primary">LOC106166664</name>
</gene>
<name>A0A1S3IRR7_LINAN</name>
<feature type="transmembrane region" description="Helical" evidence="3">
    <location>
        <begin position="428"/>
        <end position="450"/>
    </location>
</feature>
<dbReference type="PANTHER" id="PTHR11360">
    <property type="entry name" value="MONOCARBOXYLATE TRANSPORTER"/>
    <property type="match status" value="1"/>
</dbReference>
<evidence type="ECO:0000256" key="3">
    <source>
        <dbReference type="SAM" id="Phobius"/>
    </source>
</evidence>
<evidence type="ECO:0000313" key="7">
    <source>
        <dbReference type="RefSeq" id="XP_013400775.1"/>
    </source>
</evidence>
<dbReference type="RefSeq" id="XP_013400783.1">
    <property type="nucleotide sequence ID" value="XM_013545329.1"/>
</dbReference>
<dbReference type="Gene3D" id="1.20.1250.20">
    <property type="entry name" value="MFS general substrate transporter like domains"/>
    <property type="match status" value="2"/>
</dbReference>
<dbReference type="AlphaFoldDB" id="A0A1S3IRR7"/>
<dbReference type="GO" id="GO:0008028">
    <property type="term" value="F:monocarboxylic acid transmembrane transporter activity"/>
    <property type="evidence" value="ECO:0007669"/>
    <property type="project" value="TreeGrafter"/>
</dbReference>
<feature type="transmembrane region" description="Helical" evidence="3">
    <location>
        <begin position="493"/>
        <end position="513"/>
    </location>
</feature>
<feature type="transmembrane region" description="Helical" evidence="3">
    <location>
        <begin position="678"/>
        <end position="696"/>
    </location>
</feature>
<protein>
    <submittedName>
        <fullName evidence="6 7">Monocarboxylate transporter 13</fullName>
    </submittedName>
</protein>
<dbReference type="GeneID" id="106166664"/>
<sequence length="751" mass="80486">MAYHLNGSHYQTSLHQQDHISEENHRHAGAILLQNMSHPEEQTTENENHENDLKTNVSINEYVVTNVNGNNELEKECVIPDINGGHDVSDVSDICKEHVSNGADVVDASPNTVLESLQDGCADGGLINNTNNDAKTDYSIIIHGSNVNSKLAAQESASIIGSVPNSLSQNLLIVGNGSCDNDQIPKTKSLASKHNPLSATMSASDEMSHVTENGHVHSVSTKLANENSASVDGDSIDPFYINNGISLIGYDNKGFDVKDDEVCANGKVNTSDVVVSGHTSKRDRKLSERSVGGESSYSGTQRRLSLASWSPVVSLTESRQPSVAESAGVQTDRCIDWLVVLASFFIHFIVDGILFSFGVLYVTLLNEFEESKSATSWVGSIQNAGSWIMGPIASALSDKIGHRAAGIAGSVLAATGFGVSSLAPNLSILYLTYGVMTGLGFGLMYFPSIVSVQDHFEKRKSLAMGIAVCGSGVGTFSMAPFTEFLIKTISWRYTLLVLAGLSLSGIGFCMLFLPPKPKQNEEILTEQTLTRCDTVAMFFKNVIDISLLRELYGVIWLACTFTVQVGFLVPYTYIPDSARAKGVEANNAAFLVSIVGIANTVARIVMGVFADFKCINRGYMFGTSVMIAGIMVSILPFMKEYGVIATVCTFYGLTLGTFVSLAPVVLRDLVGIEKLGPSFGLTMLAIGLGSLLLSAGGSLYDLTGSYDVTFYITGSLLFVAGGALLLLPWIRDLQGRCCHHGSANITTETEL</sequence>
<evidence type="ECO:0000313" key="8">
    <source>
        <dbReference type="RefSeq" id="XP_013400783.1"/>
    </source>
</evidence>
<dbReference type="Proteomes" id="UP000085678">
    <property type="component" value="Unplaced"/>
</dbReference>
<dbReference type="InterPro" id="IPR050327">
    <property type="entry name" value="Proton-linked_MCT"/>
</dbReference>
<dbReference type="RefSeq" id="XP_013400775.1">
    <property type="nucleotide sequence ID" value="XM_013545321.1"/>
</dbReference>
<dbReference type="CDD" id="cd17352">
    <property type="entry name" value="MFS_MCT_SLC16"/>
    <property type="match status" value="1"/>
</dbReference>
<feature type="transmembrane region" description="Helical" evidence="3">
    <location>
        <begin position="404"/>
        <end position="422"/>
    </location>
</feature>
<evidence type="ECO:0000313" key="5">
    <source>
        <dbReference type="Proteomes" id="UP000085678"/>
    </source>
</evidence>
<feature type="region of interest" description="Disordered" evidence="2">
    <location>
        <begin position="1"/>
        <end position="21"/>
    </location>
</feature>
<keyword evidence="5" id="KW-1185">Reference proteome</keyword>
<feature type="region of interest" description="Disordered" evidence="2">
    <location>
        <begin position="274"/>
        <end position="299"/>
    </location>
</feature>
<dbReference type="SUPFAM" id="SSF103473">
    <property type="entry name" value="MFS general substrate transporter"/>
    <property type="match status" value="1"/>
</dbReference>
<dbReference type="PROSITE" id="PS50850">
    <property type="entry name" value="MFS"/>
    <property type="match status" value="1"/>
</dbReference>
<feature type="transmembrane region" description="Helical" evidence="3">
    <location>
        <begin position="618"/>
        <end position="637"/>
    </location>
</feature>
<accession>A0A1S3IRR7</accession>
<dbReference type="OrthoDB" id="6499973at2759"/>
<feature type="transmembrane region" description="Helical" evidence="3">
    <location>
        <begin position="551"/>
        <end position="573"/>
    </location>
</feature>
<evidence type="ECO:0000313" key="6">
    <source>
        <dbReference type="RefSeq" id="XP_013400768.1"/>
    </source>
</evidence>
<dbReference type="PANTHER" id="PTHR11360:SF284">
    <property type="entry name" value="EG:103B4.3 PROTEIN-RELATED"/>
    <property type="match status" value="1"/>
</dbReference>
<keyword evidence="3" id="KW-1133">Transmembrane helix</keyword>
<proteinExistence type="predicted"/>
<organism evidence="5 6">
    <name type="scientific">Lingula anatina</name>
    <name type="common">Brachiopod</name>
    <name type="synonym">Lingula unguis</name>
    <dbReference type="NCBI Taxonomy" id="7574"/>
    <lineage>
        <taxon>Eukaryota</taxon>
        <taxon>Metazoa</taxon>
        <taxon>Spiralia</taxon>
        <taxon>Lophotrochozoa</taxon>
        <taxon>Brachiopoda</taxon>
        <taxon>Linguliformea</taxon>
        <taxon>Lingulata</taxon>
        <taxon>Lingulida</taxon>
        <taxon>Linguloidea</taxon>
        <taxon>Lingulidae</taxon>
        <taxon>Lingula</taxon>
    </lineage>
</organism>
<dbReference type="GO" id="GO:0016020">
    <property type="term" value="C:membrane"/>
    <property type="evidence" value="ECO:0007669"/>
    <property type="project" value="UniProtKB-SubCell"/>
</dbReference>
<dbReference type="InterPro" id="IPR036259">
    <property type="entry name" value="MFS_trans_sf"/>
</dbReference>
<evidence type="ECO:0000256" key="1">
    <source>
        <dbReference type="ARBA" id="ARBA00004141"/>
    </source>
</evidence>
<keyword evidence="3" id="KW-0812">Transmembrane</keyword>
<feature type="transmembrane region" description="Helical" evidence="3">
    <location>
        <begin position="708"/>
        <end position="730"/>
    </location>
</feature>
<feature type="transmembrane region" description="Helical" evidence="3">
    <location>
        <begin position="462"/>
        <end position="481"/>
    </location>
</feature>
<evidence type="ECO:0000259" key="4">
    <source>
        <dbReference type="PROSITE" id="PS50850"/>
    </source>
</evidence>
<feature type="domain" description="Major facilitator superfamily (MFS) profile" evidence="4">
    <location>
        <begin position="336"/>
        <end position="732"/>
    </location>
</feature>
<feature type="transmembrane region" description="Helical" evidence="3">
    <location>
        <begin position="585"/>
        <end position="606"/>
    </location>
</feature>
<dbReference type="RefSeq" id="XP_013400768.1">
    <property type="nucleotide sequence ID" value="XM_013545314.1"/>
</dbReference>
<dbReference type="InterPro" id="IPR011701">
    <property type="entry name" value="MFS"/>
</dbReference>
<feature type="transmembrane region" description="Helical" evidence="3">
    <location>
        <begin position="643"/>
        <end position="666"/>
    </location>
</feature>